<feature type="compositionally biased region" description="Pro residues" evidence="1">
    <location>
        <begin position="136"/>
        <end position="152"/>
    </location>
</feature>
<dbReference type="AlphaFoldDB" id="N1PYV2"/>
<gene>
    <name evidence="2" type="ORF">DOTSEDRAFT_69930</name>
</gene>
<sequence length="269" mass="29779">MSHESWVTTSSASTMELPTKPPTGLLLRDSARGEKSRSWAKRLSSFSKRPGRQGVPVPAAVDLRAIREATTNIFVPFNEPDESLRSPARQEQPVPVLPEAEEDDYWRVGLPEWNATQAPVLEQDLRADQPARQPAPVTPPIPRPSARTPPPIGLGITLPREVHFATPVHPTYREQMTAHPRFPVYEERMTSSANISIYDPYADTSHAESQQHDSDPSSTSRGKEPDPRAWTRAPPPTHQPHHQADLQSATSTTSSSADFKKSAQDPSLQ</sequence>
<evidence type="ECO:0000313" key="3">
    <source>
        <dbReference type="Proteomes" id="UP000016933"/>
    </source>
</evidence>
<name>N1PYV2_DOTSN</name>
<feature type="compositionally biased region" description="Low complexity" evidence="1">
    <location>
        <begin position="248"/>
        <end position="257"/>
    </location>
</feature>
<dbReference type="Proteomes" id="UP000016933">
    <property type="component" value="Unassembled WGS sequence"/>
</dbReference>
<reference evidence="3" key="1">
    <citation type="journal article" date="2012" name="PLoS Genet.">
        <title>The genomes of the fungal plant pathogens Cladosporium fulvum and Dothistroma septosporum reveal adaptation to different hosts and lifestyles but also signatures of common ancestry.</title>
        <authorList>
            <person name="de Wit P.J.G.M."/>
            <person name="van der Burgt A."/>
            <person name="Oekmen B."/>
            <person name="Stergiopoulos I."/>
            <person name="Abd-Elsalam K.A."/>
            <person name="Aerts A.L."/>
            <person name="Bahkali A.H."/>
            <person name="Beenen H.G."/>
            <person name="Chettri P."/>
            <person name="Cox M.P."/>
            <person name="Datema E."/>
            <person name="de Vries R.P."/>
            <person name="Dhillon B."/>
            <person name="Ganley A.R."/>
            <person name="Griffiths S.A."/>
            <person name="Guo Y."/>
            <person name="Hamelin R.C."/>
            <person name="Henrissat B."/>
            <person name="Kabir M.S."/>
            <person name="Jashni M.K."/>
            <person name="Kema G."/>
            <person name="Klaubauf S."/>
            <person name="Lapidus A."/>
            <person name="Levasseur A."/>
            <person name="Lindquist E."/>
            <person name="Mehrabi R."/>
            <person name="Ohm R.A."/>
            <person name="Owen T.J."/>
            <person name="Salamov A."/>
            <person name="Schwelm A."/>
            <person name="Schijlen E."/>
            <person name="Sun H."/>
            <person name="van den Burg H.A."/>
            <person name="van Ham R.C.H.J."/>
            <person name="Zhang S."/>
            <person name="Goodwin S.B."/>
            <person name="Grigoriev I.V."/>
            <person name="Collemare J."/>
            <person name="Bradshaw R.E."/>
        </authorList>
    </citation>
    <scope>NUCLEOTIDE SEQUENCE [LARGE SCALE GENOMIC DNA]</scope>
    <source>
        <strain evidence="3">NZE10 / CBS 128990</strain>
    </source>
</reference>
<dbReference type="OMA" id="WAKRIST"/>
<feature type="region of interest" description="Disordered" evidence="1">
    <location>
        <begin position="129"/>
        <end position="156"/>
    </location>
</feature>
<evidence type="ECO:0000313" key="2">
    <source>
        <dbReference type="EMBL" id="EME48153.1"/>
    </source>
</evidence>
<reference evidence="2 3" key="2">
    <citation type="journal article" date="2012" name="PLoS Pathog.">
        <title>Diverse lifestyles and strategies of plant pathogenesis encoded in the genomes of eighteen Dothideomycetes fungi.</title>
        <authorList>
            <person name="Ohm R.A."/>
            <person name="Feau N."/>
            <person name="Henrissat B."/>
            <person name="Schoch C.L."/>
            <person name="Horwitz B.A."/>
            <person name="Barry K.W."/>
            <person name="Condon B.J."/>
            <person name="Copeland A.C."/>
            <person name="Dhillon B."/>
            <person name="Glaser F."/>
            <person name="Hesse C.N."/>
            <person name="Kosti I."/>
            <person name="LaButti K."/>
            <person name="Lindquist E.A."/>
            <person name="Lucas S."/>
            <person name="Salamov A.A."/>
            <person name="Bradshaw R.E."/>
            <person name="Ciuffetti L."/>
            <person name="Hamelin R.C."/>
            <person name="Kema G.H.J."/>
            <person name="Lawrence C."/>
            <person name="Scott J.A."/>
            <person name="Spatafora J.W."/>
            <person name="Turgeon B.G."/>
            <person name="de Wit P.J.G.M."/>
            <person name="Zhong S."/>
            <person name="Goodwin S.B."/>
            <person name="Grigoriev I.V."/>
        </authorList>
    </citation>
    <scope>NUCLEOTIDE SEQUENCE [LARGE SCALE GENOMIC DNA]</scope>
    <source>
        <strain evidence="3">NZE10 / CBS 128990</strain>
    </source>
</reference>
<organism evidence="2 3">
    <name type="scientific">Dothistroma septosporum (strain NZE10 / CBS 128990)</name>
    <name type="common">Red band needle blight fungus</name>
    <name type="synonym">Mycosphaerella pini</name>
    <dbReference type="NCBI Taxonomy" id="675120"/>
    <lineage>
        <taxon>Eukaryota</taxon>
        <taxon>Fungi</taxon>
        <taxon>Dikarya</taxon>
        <taxon>Ascomycota</taxon>
        <taxon>Pezizomycotina</taxon>
        <taxon>Dothideomycetes</taxon>
        <taxon>Dothideomycetidae</taxon>
        <taxon>Mycosphaerellales</taxon>
        <taxon>Mycosphaerellaceae</taxon>
        <taxon>Dothistroma</taxon>
    </lineage>
</organism>
<feature type="compositionally biased region" description="Basic and acidic residues" evidence="1">
    <location>
        <begin position="205"/>
        <end position="229"/>
    </location>
</feature>
<dbReference type="HOGENOM" id="CLU_1036451_0_0_1"/>
<accession>N1PYV2</accession>
<feature type="non-terminal residue" evidence="2">
    <location>
        <position position="269"/>
    </location>
</feature>
<feature type="region of interest" description="Disordered" evidence="1">
    <location>
        <begin position="1"/>
        <end position="55"/>
    </location>
</feature>
<feature type="region of interest" description="Disordered" evidence="1">
    <location>
        <begin position="202"/>
        <end position="269"/>
    </location>
</feature>
<dbReference type="OrthoDB" id="10491405at2759"/>
<evidence type="ECO:0000256" key="1">
    <source>
        <dbReference type="SAM" id="MobiDB-lite"/>
    </source>
</evidence>
<proteinExistence type="predicted"/>
<protein>
    <submittedName>
        <fullName evidence="2">Uncharacterized protein</fullName>
    </submittedName>
</protein>
<feature type="region of interest" description="Disordered" evidence="1">
    <location>
        <begin position="77"/>
        <end position="97"/>
    </location>
</feature>
<feature type="compositionally biased region" description="Polar residues" evidence="1">
    <location>
        <begin position="1"/>
        <end position="16"/>
    </location>
</feature>
<feature type="non-terminal residue" evidence="2">
    <location>
        <position position="1"/>
    </location>
</feature>
<dbReference type="EMBL" id="KB446536">
    <property type="protein sequence ID" value="EME48153.1"/>
    <property type="molecule type" value="Genomic_DNA"/>
</dbReference>
<keyword evidence="3" id="KW-1185">Reference proteome</keyword>